<sequence>MYKEVSSSLNEAIISCVNMQGDSPFYENGECTSNRNISFLKET</sequence>
<name>I2C825_BACAY</name>
<dbReference type="EMBL" id="CP003332">
    <property type="protein sequence ID" value="AFJ62799.1"/>
    <property type="molecule type" value="Genomic_DNA"/>
</dbReference>
<evidence type="ECO:0000313" key="2">
    <source>
        <dbReference type="Proteomes" id="UP000002878"/>
    </source>
</evidence>
<dbReference type="HOGENOM" id="CLU_3229091_0_0_9"/>
<dbReference type="AlphaFoldDB" id="I2C825"/>
<dbReference type="Proteomes" id="UP000002878">
    <property type="component" value="Chromosome"/>
</dbReference>
<protein>
    <submittedName>
        <fullName evidence="1">Uncharacterized protein</fullName>
    </submittedName>
</protein>
<accession>I2C825</accession>
<dbReference type="KEGG" id="bqy:MUS_2892"/>
<organism evidence="1 2">
    <name type="scientific">Bacillus amyloliquefaciens (strain Y2)</name>
    <name type="common">Bacillus amyloliquefaciens subsp. plantarum (strain B9601-Y2)</name>
    <dbReference type="NCBI Taxonomy" id="1155777"/>
    <lineage>
        <taxon>Bacteria</taxon>
        <taxon>Bacillati</taxon>
        <taxon>Bacillota</taxon>
        <taxon>Bacilli</taxon>
        <taxon>Bacillales</taxon>
        <taxon>Bacillaceae</taxon>
        <taxon>Bacillus</taxon>
        <taxon>Bacillus amyloliquefaciens group</taxon>
    </lineage>
</organism>
<proteinExistence type="predicted"/>
<gene>
    <name evidence="1" type="ORF">MUS_2892</name>
</gene>
<evidence type="ECO:0000313" key="1">
    <source>
        <dbReference type="EMBL" id="AFJ62799.1"/>
    </source>
</evidence>
<reference evidence="1 2" key="1">
    <citation type="journal article" date="2012" name="J. Biotechnol.">
        <title>Genome sequence of the plant growth promoting strain Bacillus amyloliquefaciens subsp. plantarum B9601-Y2 and expression of mersacidin and other secondary metabolites.</title>
        <authorList>
            <person name="He P."/>
            <person name="Hao K."/>
            <person name="Blom J."/>
            <person name="Ruckert C."/>
            <person name="Vater J."/>
            <person name="Mao Z."/>
            <person name="Wu Y."/>
            <person name="Hou M."/>
            <person name="He P."/>
            <person name="He Y."/>
            <person name="Borriss R."/>
        </authorList>
    </citation>
    <scope>NUCLEOTIDE SEQUENCE [LARGE SCALE GENOMIC DNA]</scope>
    <source>
        <strain evidence="1">Y2</strain>
    </source>
</reference>